<evidence type="ECO:0000313" key="10">
    <source>
        <dbReference type="Proteomes" id="UP001157418"/>
    </source>
</evidence>
<dbReference type="GO" id="GO:0003700">
    <property type="term" value="F:DNA-binding transcription factor activity"/>
    <property type="evidence" value="ECO:0007669"/>
    <property type="project" value="InterPro"/>
</dbReference>
<evidence type="ECO:0000313" key="9">
    <source>
        <dbReference type="EMBL" id="CAH1421436.1"/>
    </source>
</evidence>
<evidence type="ECO:0000256" key="5">
    <source>
        <dbReference type="ARBA" id="ARBA00023163"/>
    </source>
</evidence>
<dbReference type="CDD" id="cd14702">
    <property type="entry name" value="bZIP_plant_GBF1"/>
    <property type="match status" value="1"/>
</dbReference>
<organism evidence="9 10">
    <name type="scientific">Lactuca virosa</name>
    <dbReference type="NCBI Taxonomy" id="75947"/>
    <lineage>
        <taxon>Eukaryota</taxon>
        <taxon>Viridiplantae</taxon>
        <taxon>Streptophyta</taxon>
        <taxon>Embryophyta</taxon>
        <taxon>Tracheophyta</taxon>
        <taxon>Spermatophyta</taxon>
        <taxon>Magnoliopsida</taxon>
        <taxon>eudicotyledons</taxon>
        <taxon>Gunneridae</taxon>
        <taxon>Pentapetalae</taxon>
        <taxon>asterids</taxon>
        <taxon>campanulids</taxon>
        <taxon>Asterales</taxon>
        <taxon>Asteraceae</taxon>
        <taxon>Cichorioideae</taxon>
        <taxon>Cichorieae</taxon>
        <taxon>Lactucinae</taxon>
        <taxon>Lactuca</taxon>
    </lineage>
</organism>
<keyword evidence="10" id="KW-1185">Reference proteome</keyword>
<dbReference type="PROSITE" id="PS50217">
    <property type="entry name" value="BZIP"/>
    <property type="match status" value="1"/>
</dbReference>
<evidence type="ECO:0000256" key="1">
    <source>
        <dbReference type="ARBA" id="ARBA00004123"/>
    </source>
</evidence>
<dbReference type="Pfam" id="PF00170">
    <property type="entry name" value="bZIP_1"/>
    <property type="match status" value="1"/>
</dbReference>
<dbReference type="InterPro" id="IPR004827">
    <property type="entry name" value="bZIP"/>
</dbReference>
<sequence>MNGNLKGRRGSNLIESARRSRLRKQAECEELQARVEALSNENHSLSDELRRLSEECGNLTSENNSIKDELTRFFGPEAVSKLDTQLQTQTRKGDS</sequence>
<keyword evidence="7" id="KW-0175">Coiled coil</keyword>
<evidence type="ECO:0000259" key="8">
    <source>
        <dbReference type="PROSITE" id="PS50217"/>
    </source>
</evidence>
<reference evidence="9 10" key="1">
    <citation type="submission" date="2022-01" db="EMBL/GenBank/DDBJ databases">
        <authorList>
            <person name="Xiong W."/>
            <person name="Schranz E."/>
        </authorList>
    </citation>
    <scope>NUCLEOTIDE SEQUENCE [LARGE SCALE GENOMIC DNA]</scope>
</reference>
<dbReference type="AlphaFoldDB" id="A0AAU9M7E5"/>
<dbReference type="PANTHER" id="PTHR45967">
    <property type="entry name" value="G-BOX-BINDING FACTOR 3-RELATED"/>
    <property type="match status" value="1"/>
</dbReference>
<dbReference type="EMBL" id="CAKMRJ010001112">
    <property type="protein sequence ID" value="CAH1421436.1"/>
    <property type="molecule type" value="Genomic_DNA"/>
</dbReference>
<dbReference type="GO" id="GO:0005634">
    <property type="term" value="C:nucleus"/>
    <property type="evidence" value="ECO:0007669"/>
    <property type="project" value="UniProtKB-SubCell"/>
</dbReference>
<dbReference type="Gene3D" id="1.20.5.170">
    <property type="match status" value="1"/>
</dbReference>
<name>A0AAU9M7E5_9ASTR</name>
<keyword evidence="5" id="KW-0804">Transcription</keyword>
<accession>A0AAU9M7E5</accession>
<protein>
    <recommendedName>
        <fullName evidence="8">BZIP domain-containing protein</fullName>
    </recommendedName>
</protein>
<dbReference type="InterPro" id="IPR046347">
    <property type="entry name" value="bZIP_sf"/>
</dbReference>
<dbReference type="InterPro" id="IPR044827">
    <property type="entry name" value="GBF-like"/>
</dbReference>
<feature type="domain" description="BZIP" evidence="8">
    <location>
        <begin position="8"/>
        <end position="66"/>
    </location>
</feature>
<evidence type="ECO:0000256" key="2">
    <source>
        <dbReference type="ARBA" id="ARBA00007163"/>
    </source>
</evidence>
<dbReference type="SMART" id="SM00338">
    <property type="entry name" value="BRLZ"/>
    <property type="match status" value="1"/>
</dbReference>
<evidence type="ECO:0000256" key="3">
    <source>
        <dbReference type="ARBA" id="ARBA00023015"/>
    </source>
</evidence>
<keyword evidence="3" id="KW-0805">Transcription regulation</keyword>
<evidence type="ECO:0000256" key="7">
    <source>
        <dbReference type="SAM" id="Coils"/>
    </source>
</evidence>
<dbReference type="InterPro" id="IPR045314">
    <property type="entry name" value="bZIP_plant_GBF1"/>
</dbReference>
<dbReference type="GO" id="GO:0043565">
    <property type="term" value="F:sequence-specific DNA binding"/>
    <property type="evidence" value="ECO:0007669"/>
    <property type="project" value="InterPro"/>
</dbReference>
<comment type="caution">
    <text evidence="9">The sequence shown here is derived from an EMBL/GenBank/DDBJ whole genome shotgun (WGS) entry which is preliminary data.</text>
</comment>
<comment type="similarity">
    <text evidence="2">Belongs to the bZIP family.</text>
</comment>
<gene>
    <name evidence="9" type="ORF">LVIROSA_LOCUS8841</name>
</gene>
<evidence type="ECO:0000256" key="4">
    <source>
        <dbReference type="ARBA" id="ARBA00023125"/>
    </source>
</evidence>
<keyword evidence="4" id="KW-0238">DNA-binding</keyword>
<feature type="coiled-coil region" evidence="7">
    <location>
        <begin position="14"/>
        <end position="69"/>
    </location>
</feature>
<dbReference type="PANTHER" id="PTHR45967:SF40">
    <property type="entry name" value="HOMOSERINE DEHYDROGENASE"/>
    <property type="match status" value="1"/>
</dbReference>
<dbReference type="Proteomes" id="UP001157418">
    <property type="component" value="Unassembled WGS sequence"/>
</dbReference>
<comment type="subcellular location">
    <subcellularLocation>
        <location evidence="1">Nucleus</location>
    </subcellularLocation>
</comment>
<keyword evidence="6" id="KW-0539">Nucleus</keyword>
<evidence type="ECO:0000256" key="6">
    <source>
        <dbReference type="ARBA" id="ARBA00023242"/>
    </source>
</evidence>
<proteinExistence type="inferred from homology"/>
<dbReference type="SUPFAM" id="SSF57959">
    <property type="entry name" value="Leucine zipper domain"/>
    <property type="match status" value="1"/>
</dbReference>